<reference evidence="1 2" key="2">
    <citation type="submission" date="2007-04" db="EMBL/GenBank/DDBJ databases">
        <authorList>
            <person name="Fulton L."/>
            <person name="Clifton S."/>
            <person name="Fulton B."/>
            <person name="Xu J."/>
            <person name="Minx P."/>
            <person name="Mardis E.R."/>
            <person name="Wilson R.K."/>
        </authorList>
    </citation>
    <scope>NUCLEOTIDE SEQUENCE [LARGE SCALE GENOMIC DNA]</scope>
    <source>
        <strain evidence="2">ATCC 25986 / DSM 3979 / JCM 10188 / KCTC 3647 / NCTC 11838 / VPI 1003</strain>
    </source>
</reference>
<dbReference type="AlphaFoldDB" id="A4EAH1"/>
<organism evidence="1 2">
    <name type="scientific">Collinsella aerofaciens (strain ATCC 25986 / DSM 3979 / JCM 10188 / KCTC 3647 / NCTC 11838 / VPI 1003)</name>
    <dbReference type="NCBI Taxonomy" id="411903"/>
    <lineage>
        <taxon>Bacteria</taxon>
        <taxon>Bacillati</taxon>
        <taxon>Actinomycetota</taxon>
        <taxon>Coriobacteriia</taxon>
        <taxon>Coriobacteriales</taxon>
        <taxon>Coriobacteriaceae</taxon>
        <taxon>Collinsella</taxon>
    </lineage>
</organism>
<comment type="caution">
    <text evidence="1">The sequence shown here is derived from an EMBL/GenBank/DDBJ whole genome shotgun (WGS) entry which is preliminary data.</text>
</comment>
<evidence type="ECO:0000313" key="1">
    <source>
        <dbReference type="EMBL" id="EBA39493.1"/>
    </source>
</evidence>
<gene>
    <name evidence="1" type="ORF">COLAER_01428</name>
</gene>
<sequence>MLSARLFTVGEELEHVPNGILRASSMSAISKENSRVGSNETCATSWSADINVNLRPTSAAGRRPRLRTF</sequence>
<evidence type="ECO:0000313" key="2">
    <source>
        <dbReference type="Proteomes" id="UP000002979"/>
    </source>
</evidence>
<dbReference type="Proteomes" id="UP000002979">
    <property type="component" value="Unassembled WGS sequence"/>
</dbReference>
<reference evidence="1 2" key="1">
    <citation type="submission" date="2007-01" db="EMBL/GenBank/DDBJ databases">
        <title>Draft genome sequence of Collinsella aerofaciens (ATCC 25986).</title>
        <authorList>
            <person name="Sudarsanam P."/>
            <person name="Ley R."/>
            <person name="Guruge J."/>
            <person name="Turnbaugh P.J."/>
            <person name="Mahowald M."/>
            <person name="Liep D."/>
            <person name="Gordon J."/>
        </authorList>
    </citation>
    <scope>NUCLEOTIDE SEQUENCE [LARGE SCALE GENOMIC DNA]</scope>
    <source>
        <strain evidence="2">ATCC 25986 / DSM 3979 / JCM 10188 / KCTC 3647 / NCTC 11838 / VPI 1003</strain>
    </source>
</reference>
<name>A4EAH1_COLAA</name>
<accession>A4EAH1</accession>
<protein>
    <submittedName>
        <fullName evidence="1">Uncharacterized protein</fullName>
    </submittedName>
</protein>
<proteinExistence type="predicted"/>
<dbReference type="EMBL" id="AAVN02000005">
    <property type="protein sequence ID" value="EBA39493.1"/>
    <property type="molecule type" value="Genomic_DNA"/>
</dbReference>